<dbReference type="EMBL" id="SMGD01000018">
    <property type="protein sequence ID" value="TCK46499.1"/>
    <property type="molecule type" value="Genomic_DNA"/>
</dbReference>
<dbReference type="PROSITE" id="PS00584">
    <property type="entry name" value="PFKB_KINASES_2"/>
    <property type="match status" value="1"/>
</dbReference>
<dbReference type="PANTHER" id="PTHR43085:SF15">
    <property type="entry name" value="2-DEHYDRO-3-DEOXYGLUCONOKINASE"/>
    <property type="match status" value="1"/>
</dbReference>
<comment type="catalytic activity">
    <reaction evidence="9">
        <text>2-dehydro-3-deoxy-D-gluconate + ATP = 2-dehydro-3-deoxy-6-phospho-D-gluconate + ADP + H(+)</text>
        <dbReference type="Rhea" id="RHEA:14797"/>
        <dbReference type="ChEBI" id="CHEBI:15378"/>
        <dbReference type="ChEBI" id="CHEBI:30616"/>
        <dbReference type="ChEBI" id="CHEBI:57569"/>
        <dbReference type="ChEBI" id="CHEBI:57990"/>
        <dbReference type="ChEBI" id="CHEBI:456216"/>
        <dbReference type="EC" id="2.7.1.45"/>
    </reaction>
</comment>
<evidence type="ECO:0000256" key="8">
    <source>
        <dbReference type="ARBA" id="ARBA00044254"/>
    </source>
</evidence>
<evidence type="ECO:0000256" key="7">
    <source>
        <dbReference type="ARBA" id="ARBA00043951"/>
    </source>
</evidence>
<comment type="similarity">
    <text evidence="1">Belongs to the carbohydrate kinase PfkB family.</text>
</comment>
<dbReference type="GO" id="GO:0005829">
    <property type="term" value="C:cytosol"/>
    <property type="evidence" value="ECO:0007669"/>
    <property type="project" value="TreeGrafter"/>
</dbReference>
<evidence type="ECO:0000256" key="4">
    <source>
        <dbReference type="ARBA" id="ARBA00022777"/>
    </source>
</evidence>
<dbReference type="Proteomes" id="UP000295565">
    <property type="component" value="Unassembled WGS sequence"/>
</dbReference>
<dbReference type="Gene3D" id="3.40.1190.20">
    <property type="match status" value="1"/>
</dbReference>
<dbReference type="CDD" id="cd01166">
    <property type="entry name" value="KdgK"/>
    <property type="match status" value="1"/>
</dbReference>
<evidence type="ECO:0000256" key="14">
    <source>
        <dbReference type="ARBA" id="ARBA00080545"/>
    </source>
</evidence>
<dbReference type="InterPro" id="IPR050306">
    <property type="entry name" value="PfkB_Carbo_kinase"/>
</dbReference>
<dbReference type="InterPro" id="IPR029056">
    <property type="entry name" value="Ribokinase-like"/>
</dbReference>
<dbReference type="InterPro" id="IPR002173">
    <property type="entry name" value="Carboh/pur_kinase_PfkB_CS"/>
</dbReference>
<accession>A0A4R1J7J7</accession>
<dbReference type="PANTHER" id="PTHR43085">
    <property type="entry name" value="HEXOKINASE FAMILY MEMBER"/>
    <property type="match status" value="1"/>
</dbReference>
<dbReference type="SUPFAM" id="SSF53613">
    <property type="entry name" value="Ribokinase-like"/>
    <property type="match status" value="1"/>
</dbReference>
<dbReference type="InterPro" id="IPR011611">
    <property type="entry name" value="PfkB_dom"/>
</dbReference>
<reference evidence="16 17" key="1">
    <citation type="submission" date="2019-03" db="EMBL/GenBank/DDBJ databases">
        <title>Genomic Encyclopedia of Type Strains, Phase IV (KMG-IV): sequencing the most valuable type-strain genomes for metagenomic binning, comparative biology and taxonomic classification.</title>
        <authorList>
            <person name="Goeker M."/>
        </authorList>
    </citation>
    <scope>NUCLEOTIDE SEQUENCE [LARGE SCALE GENOMIC DNA]</scope>
    <source>
        <strain evidence="16 17">DSM 18577</strain>
    </source>
</reference>
<comment type="pathway">
    <text evidence="7">Carbohydrate acid metabolism; 2-dehydro-3-deoxy-D-gluconate degradation; D-glyceraldehyde 3-phosphate and pyruvate from 2-dehydro-3-deoxy-D-gluconate: step 1/2.</text>
</comment>
<evidence type="ECO:0000256" key="12">
    <source>
        <dbReference type="ARBA" id="ARBA00067931"/>
    </source>
</evidence>
<dbReference type="FunFam" id="3.40.1190.20:FF:000011">
    <property type="entry name" value="2-dehydro-3-deoxygluconokinase, putative"/>
    <property type="match status" value="1"/>
</dbReference>
<evidence type="ECO:0000256" key="2">
    <source>
        <dbReference type="ARBA" id="ARBA00022679"/>
    </source>
</evidence>
<dbReference type="OrthoDB" id="9776822at2"/>
<dbReference type="GO" id="GO:0006974">
    <property type="term" value="P:DNA damage response"/>
    <property type="evidence" value="ECO:0007669"/>
    <property type="project" value="TreeGrafter"/>
</dbReference>
<keyword evidence="5" id="KW-0067">ATP-binding</keyword>
<evidence type="ECO:0000256" key="5">
    <source>
        <dbReference type="ARBA" id="ARBA00022840"/>
    </source>
</evidence>
<evidence type="ECO:0000259" key="15">
    <source>
        <dbReference type="Pfam" id="PF00294"/>
    </source>
</evidence>
<organism evidence="16 17">
    <name type="scientific">Celerinatantimonas diazotrophica</name>
    <dbReference type="NCBI Taxonomy" id="412034"/>
    <lineage>
        <taxon>Bacteria</taxon>
        <taxon>Pseudomonadati</taxon>
        <taxon>Pseudomonadota</taxon>
        <taxon>Gammaproteobacteria</taxon>
        <taxon>Celerinatantimonadaceae</taxon>
        <taxon>Celerinatantimonas</taxon>
    </lineage>
</organism>
<evidence type="ECO:0000256" key="9">
    <source>
        <dbReference type="ARBA" id="ARBA00050729"/>
    </source>
</evidence>
<evidence type="ECO:0000313" key="16">
    <source>
        <dbReference type="EMBL" id="TCK46499.1"/>
    </source>
</evidence>
<keyword evidence="4 16" id="KW-0418">Kinase</keyword>
<keyword evidence="3" id="KW-0547">Nucleotide-binding</keyword>
<dbReference type="EC" id="2.7.1.45" evidence="11"/>
<dbReference type="AlphaFoldDB" id="A0A4R1J7J7"/>
<evidence type="ECO:0000256" key="3">
    <source>
        <dbReference type="ARBA" id="ARBA00022741"/>
    </source>
</evidence>
<dbReference type="GO" id="GO:0019698">
    <property type="term" value="P:D-galacturonate catabolic process"/>
    <property type="evidence" value="ECO:0007669"/>
    <property type="project" value="TreeGrafter"/>
</dbReference>
<keyword evidence="2" id="KW-0808">Transferase</keyword>
<dbReference type="RefSeq" id="WP_131914189.1">
    <property type="nucleotide sequence ID" value="NZ_OU594967.1"/>
</dbReference>
<evidence type="ECO:0000256" key="6">
    <source>
        <dbReference type="ARBA" id="ARBA00023277"/>
    </source>
</evidence>
<sequence>MGQMQIAIVGECMVELQQQSQELLSRKFGGDTLNTAVYLSRLTRSADINVSYISGLGEDMFSQQMLHSWQQEGIDTQYVQHLTNKLPGLYLIETDPDGERHFRYWRNDSAAKYCLEQDNYPEIAKALTQFNWIYLSGISLAILTSKSRDNLFTALEQAKAAGCKIIFDNNYRPALWENLEETQQIYQQILQLTDLALLTFDDELALYGEHTTNDCLSRTRQLGVNSIVLKMGSQPCHIFVENEHYTVAANKVPKENVVDTTAAGDSFGAGFIAAMLLGKDPQTCAHWGHDLAGTVIRYKGAIIDRNNMPLLT</sequence>
<dbReference type="GO" id="GO:0005524">
    <property type="term" value="F:ATP binding"/>
    <property type="evidence" value="ECO:0007669"/>
    <property type="project" value="UniProtKB-KW"/>
</dbReference>
<evidence type="ECO:0000313" key="17">
    <source>
        <dbReference type="Proteomes" id="UP000295565"/>
    </source>
</evidence>
<name>A0A4R1J7J7_9GAMM</name>
<keyword evidence="6" id="KW-0119">Carbohydrate metabolism</keyword>
<dbReference type="GO" id="GO:0008673">
    <property type="term" value="F:2-dehydro-3-deoxygluconokinase activity"/>
    <property type="evidence" value="ECO:0007669"/>
    <property type="project" value="UniProtKB-EC"/>
</dbReference>
<evidence type="ECO:0000256" key="11">
    <source>
        <dbReference type="ARBA" id="ARBA00066369"/>
    </source>
</evidence>
<comment type="function">
    <text evidence="10">Catalyzes the phosphorylation of 2-keto-3-deoxygluconate (KDG) to produce 2-keto-3-deoxy-6-phosphogluconate (KDPG).</text>
</comment>
<evidence type="ECO:0000256" key="1">
    <source>
        <dbReference type="ARBA" id="ARBA00010688"/>
    </source>
</evidence>
<evidence type="ECO:0000256" key="13">
    <source>
        <dbReference type="ARBA" id="ARBA00075711"/>
    </source>
</evidence>
<gene>
    <name evidence="16" type="ORF">EV690_3448</name>
</gene>
<comment type="caution">
    <text evidence="16">The sequence shown here is derived from an EMBL/GenBank/DDBJ whole genome shotgun (WGS) entry which is preliminary data.</text>
</comment>
<feature type="domain" description="Carbohydrate kinase PfkB" evidence="15">
    <location>
        <begin position="5"/>
        <end position="304"/>
    </location>
</feature>
<keyword evidence="17" id="KW-1185">Reference proteome</keyword>
<protein>
    <recommendedName>
        <fullName evidence="12">2-dehydro-3-deoxygluconokinase</fullName>
        <ecNumber evidence="11">2.7.1.45</ecNumber>
    </recommendedName>
    <alternativeName>
        <fullName evidence="13">2-keto-3-deoxygluconokinase</fullName>
    </alternativeName>
    <alternativeName>
        <fullName evidence="14">3-deoxy-2-oxo-D-gluconate kinase</fullName>
    </alternativeName>
    <alternativeName>
        <fullName evidence="8">KDG kinase</fullName>
    </alternativeName>
</protein>
<proteinExistence type="inferred from homology"/>
<evidence type="ECO:0000256" key="10">
    <source>
        <dbReference type="ARBA" id="ARBA00054997"/>
    </source>
</evidence>
<dbReference type="Pfam" id="PF00294">
    <property type="entry name" value="PfkB"/>
    <property type="match status" value="1"/>
</dbReference>
<dbReference type="GO" id="GO:0042840">
    <property type="term" value="P:D-glucuronate catabolic process"/>
    <property type="evidence" value="ECO:0007669"/>
    <property type="project" value="TreeGrafter"/>
</dbReference>